<dbReference type="GO" id="GO:0016887">
    <property type="term" value="F:ATP hydrolysis activity"/>
    <property type="evidence" value="ECO:0007669"/>
    <property type="project" value="InterPro"/>
</dbReference>
<evidence type="ECO:0000313" key="4">
    <source>
        <dbReference type="EMBL" id="HIX66888.1"/>
    </source>
</evidence>
<dbReference type="SMART" id="SM00382">
    <property type="entry name" value="AAA"/>
    <property type="match status" value="1"/>
</dbReference>
<dbReference type="Pfam" id="PF00005">
    <property type="entry name" value="ABC_tran"/>
    <property type="match status" value="1"/>
</dbReference>
<evidence type="ECO:0000256" key="1">
    <source>
        <dbReference type="ARBA" id="ARBA00022741"/>
    </source>
</evidence>
<dbReference type="PANTHER" id="PTHR43158">
    <property type="entry name" value="SKFA PEPTIDE EXPORT ATP-BINDING PROTEIN SKFE"/>
    <property type="match status" value="1"/>
</dbReference>
<evidence type="ECO:0000256" key="2">
    <source>
        <dbReference type="ARBA" id="ARBA00022840"/>
    </source>
</evidence>
<name>A0A9D1WTL3_9FIRM</name>
<accession>A0A9D1WTL3</accession>
<keyword evidence="2 4" id="KW-0067">ATP-binding</keyword>
<gene>
    <name evidence="4" type="ORF">H9735_02030</name>
</gene>
<dbReference type="InterPro" id="IPR027417">
    <property type="entry name" value="P-loop_NTPase"/>
</dbReference>
<comment type="caution">
    <text evidence="4">The sequence shown here is derived from an EMBL/GenBank/DDBJ whole genome shotgun (WGS) entry which is preliminary data.</text>
</comment>
<reference evidence="4" key="2">
    <citation type="submission" date="2021-04" db="EMBL/GenBank/DDBJ databases">
        <authorList>
            <person name="Gilroy R."/>
        </authorList>
    </citation>
    <scope>NUCLEOTIDE SEQUENCE</scope>
    <source>
        <strain evidence="4">CHK191-13928</strain>
    </source>
</reference>
<dbReference type="InterPro" id="IPR003439">
    <property type="entry name" value="ABC_transporter-like_ATP-bd"/>
</dbReference>
<dbReference type="SUPFAM" id="SSF52540">
    <property type="entry name" value="P-loop containing nucleoside triphosphate hydrolases"/>
    <property type="match status" value="1"/>
</dbReference>
<evidence type="ECO:0000313" key="5">
    <source>
        <dbReference type="Proteomes" id="UP000886721"/>
    </source>
</evidence>
<dbReference type="EMBL" id="DXEM01000006">
    <property type="protein sequence ID" value="HIX66888.1"/>
    <property type="molecule type" value="Genomic_DNA"/>
</dbReference>
<protein>
    <submittedName>
        <fullName evidence="4">ABC transporter ATP-binding protein</fullName>
    </submittedName>
</protein>
<reference evidence="4" key="1">
    <citation type="journal article" date="2021" name="PeerJ">
        <title>Extensive microbial diversity within the chicken gut microbiome revealed by metagenomics and culture.</title>
        <authorList>
            <person name="Gilroy R."/>
            <person name="Ravi A."/>
            <person name="Getino M."/>
            <person name="Pursley I."/>
            <person name="Horton D.L."/>
            <person name="Alikhan N.F."/>
            <person name="Baker D."/>
            <person name="Gharbi K."/>
            <person name="Hall N."/>
            <person name="Watson M."/>
            <person name="Adriaenssens E.M."/>
            <person name="Foster-Nyarko E."/>
            <person name="Jarju S."/>
            <person name="Secka A."/>
            <person name="Antonio M."/>
            <person name="Oren A."/>
            <person name="Chaudhuri R.R."/>
            <person name="La Ragione R."/>
            <person name="Hildebrand F."/>
            <person name="Pallen M.J."/>
        </authorList>
    </citation>
    <scope>NUCLEOTIDE SEQUENCE</scope>
    <source>
        <strain evidence="4">CHK191-13928</strain>
    </source>
</reference>
<evidence type="ECO:0000259" key="3">
    <source>
        <dbReference type="PROSITE" id="PS50893"/>
    </source>
</evidence>
<dbReference type="GO" id="GO:0005524">
    <property type="term" value="F:ATP binding"/>
    <property type="evidence" value="ECO:0007669"/>
    <property type="project" value="UniProtKB-KW"/>
</dbReference>
<sequence length="240" mass="26899">MDNLITCTHLKKNYGKEAALNDVTLSIGTGKIIGLLGPNGSGKTTLIKLMNGLLQPTEGEVKINGKEPGIDSKAMISYLPDKMYFADWMKVSDLLDFFTDFYKDFDRERAEQMCETLGISQNTKMKKLSKGNKEKVQLVLVMCRKAQLYLLDEPIAGVDPAARDFILDTILNNYNEEGTVLISTHLIADIEKIMDEVIFIKNGEIVKYASADDLREESGKSIDMMFREMFHADVYQGGGF</sequence>
<proteinExistence type="predicted"/>
<dbReference type="CDD" id="cd03230">
    <property type="entry name" value="ABC_DR_subfamily_A"/>
    <property type="match status" value="1"/>
</dbReference>
<organism evidence="4 5">
    <name type="scientific">Candidatus Anaerostipes excrementavium</name>
    <dbReference type="NCBI Taxonomy" id="2838463"/>
    <lineage>
        <taxon>Bacteria</taxon>
        <taxon>Bacillati</taxon>
        <taxon>Bacillota</taxon>
        <taxon>Clostridia</taxon>
        <taxon>Lachnospirales</taxon>
        <taxon>Lachnospiraceae</taxon>
        <taxon>Anaerostipes</taxon>
    </lineage>
</organism>
<dbReference type="Gene3D" id="3.40.50.300">
    <property type="entry name" value="P-loop containing nucleotide triphosphate hydrolases"/>
    <property type="match status" value="1"/>
</dbReference>
<dbReference type="InterPro" id="IPR003593">
    <property type="entry name" value="AAA+_ATPase"/>
</dbReference>
<dbReference type="AlphaFoldDB" id="A0A9D1WTL3"/>
<keyword evidence="1" id="KW-0547">Nucleotide-binding</keyword>
<dbReference type="PROSITE" id="PS50893">
    <property type="entry name" value="ABC_TRANSPORTER_2"/>
    <property type="match status" value="1"/>
</dbReference>
<dbReference type="Proteomes" id="UP000886721">
    <property type="component" value="Unassembled WGS sequence"/>
</dbReference>
<feature type="domain" description="ABC transporter" evidence="3">
    <location>
        <begin position="5"/>
        <end position="227"/>
    </location>
</feature>
<dbReference type="PANTHER" id="PTHR43158:SF1">
    <property type="entry name" value="ABC TRANSPORTER, ATP-BINDING PROTEIN"/>
    <property type="match status" value="1"/>
</dbReference>